<organism evidence="1 2">
    <name type="scientific">Rhodococcus xishaensis</name>
    <dbReference type="NCBI Taxonomy" id="2487364"/>
    <lineage>
        <taxon>Bacteria</taxon>
        <taxon>Bacillati</taxon>
        <taxon>Actinomycetota</taxon>
        <taxon>Actinomycetes</taxon>
        <taxon>Mycobacteriales</taxon>
        <taxon>Nocardiaceae</taxon>
        <taxon>Rhodococcus</taxon>
    </lineage>
</organism>
<dbReference type="OrthoDB" id="9796609at2"/>
<keyword evidence="2" id="KW-1185">Reference proteome</keyword>
<reference evidence="1 2" key="1">
    <citation type="submission" date="2018-11" db="EMBL/GenBank/DDBJ databases">
        <title>Rhodococcus spongicola sp. nov. and Rhodococcus xishaensis sp. nov. from marine sponges.</title>
        <authorList>
            <person name="Li L."/>
            <person name="Lin H.W."/>
        </authorList>
    </citation>
    <scope>NUCLEOTIDE SEQUENCE [LARGE SCALE GENOMIC DNA]</scope>
    <source>
        <strain evidence="1 2">LHW51113</strain>
    </source>
</reference>
<dbReference type="EMBL" id="RKLO01000003">
    <property type="protein sequence ID" value="RVW03137.1"/>
    <property type="molecule type" value="Genomic_DNA"/>
</dbReference>
<keyword evidence="1" id="KW-0378">Hydrolase</keyword>
<dbReference type="Proteomes" id="UP000283479">
    <property type="component" value="Unassembled WGS sequence"/>
</dbReference>
<dbReference type="AlphaFoldDB" id="A0A438AWR2"/>
<dbReference type="GO" id="GO:0016787">
    <property type="term" value="F:hydrolase activity"/>
    <property type="evidence" value="ECO:0007669"/>
    <property type="project" value="UniProtKB-KW"/>
</dbReference>
<evidence type="ECO:0000313" key="1">
    <source>
        <dbReference type="EMBL" id="RVW03137.1"/>
    </source>
</evidence>
<sequence length="288" mass="31988">MVARGLAFPERTPILKRPDSVGLDYEDIFFPALDGTVLEGWLIPADSERVVICNHFGPANRQGYPGHLEGWNSSNGVEVDFLPKYKALHEAGYNVLAYDLRNHGLSSAGAGGICATGLIEWRDVIGSLRYIRSRPDTKDMAISLQSMCIGADSTFVAMAHRPAEFDGVRSMIAIQPLTGRSFAERALEAMGAPEAIGHFETAIQLLTSFTVDDYDMTRYATAVTIPTLVVQVRDDLMTREADVQAIYDAIPAVDKEMFWIGDTSIRHHGYTYFAEHPEKMIDWYNTHP</sequence>
<proteinExistence type="predicted"/>
<dbReference type="Gene3D" id="3.40.50.1820">
    <property type="entry name" value="alpha/beta hydrolase"/>
    <property type="match status" value="1"/>
</dbReference>
<dbReference type="InterPro" id="IPR029058">
    <property type="entry name" value="AB_hydrolase_fold"/>
</dbReference>
<gene>
    <name evidence="1" type="ORF">EGT50_09095</name>
</gene>
<dbReference type="SUPFAM" id="SSF53474">
    <property type="entry name" value="alpha/beta-Hydrolases"/>
    <property type="match status" value="1"/>
</dbReference>
<protein>
    <submittedName>
        <fullName evidence="1">Alpha/beta hydrolase</fullName>
    </submittedName>
</protein>
<evidence type="ECO:0000313" key="2">
    <source>
        <dbReference type="Proteomes" id="UP000283479"/>
    </source>
</evidence>
<accession>A0A438AWR2</accession>
<name>A0A438AWR2_9NOCA</name>
<comment type="caution">
    <text evidence="1">The sequence shown here is derived from an EMBL/GenBank/DDBJ whole genome shotgun (WGS) entry which is preliminary data.</text>
</comment>